<evidence type="ECO:0000259" key="3">
    <source>
        <dbReference type="Pfam" id="PF02525"/>
    </source>
</evidence>
<keyword evidence="2" id="KW-0560">Oxidoreductase</keyword>
<dbReference type="SUPFAM" id="SSF52218">
    <property type="entry name" value="Flavoproteins"/>
    <property type="match status" value="1"/>
</dbReference>
<dbReference type="RefSeq" id="WP_019400809.1">
    <property type="nucleotide sequence ID" value="NZ_JACIEN010000002.1"/>
</dbReference>
<keyword evidence="5" id="KW-1185">Reference proteome</keyword>
<dbReference type="Proteomes" id="UP000577362">
    <property type="component" value="Unassembled WGS sequence"/>
</dbReference>
<dbReference type="AlphaFoldDB" id="A0A840BV37"/>
<name>A0A840BV37_9HYPH</name>
<evidence type="ECO:0000313" key="4">
    <source>
        <dbReference type="EMBL" id="MBB4017235.1"/>
    </source>
</evidence>
<accession>A0A840BV37</accession>
<dbReference type="InterPro" id="IPR003680">
    <property type="entry name" value="Flavodoxin_fold"/>
</dbReference>
<evidence type="ECO:0000313" key="5">
    <source>
        <dbReference type="Proteomes" id="UP000577362"/>
    </source>
</evidence>
<dbReference type="EMBL" id="JACIEN010000002">
    <property type="protein sequence ID" value="MBB4017235.1"/>
    <property type="molecule type" value="Genomic_DNA"/>
</dbReference>
<evidence type="ECO:0000256" key="2">
    <source>
        <dbReference type="ARBA" id="ARBA00023002"/>
    </source>
</evidence>
<evidence type="ECO:0000256" key="1">
    <source>
        <dbReference type="ARBA" id="ARBA00006252"/>
    </source>
</evidence>
<sequence length="193" mass="21202">MRKITILQGHPDNDPARLCRALAAAYAEGARAGGHSVKEVDIARLDVPFLRTQNDFELGLMPEGLAEAGEALAWADHVVLVFPLWLGTLPALAKAFLEQVLRPGTAFRYKGGGVPEKLLTGRSVRIVVTMGMPAFIYRWWYGAHGLRGLERNILSFVGLGPIRRSLFGGVGTANEEKRRLWLARMASLGREGR</sequence>
<gene>
    <name evidence="4" type="ORF">GGR16_002264</name>
</gene>
<protein>
    <submittedName>
        <fullName evidence="4">Putative NADPH-quinone reductase</fullName>
    </submittedName>
</protein>
<dbReference type="InterPro" id="IPR029039">
    <property type="entry name" value="Flavoprotein-like_sf"/>
</dbReference>
<dbReference type="InterPro" id="IPR051545">
    <property type="entry name" value="NAD(P)H_dehydrogenase_qn"/>
</dbReference>
<comment type="caution">
    <text evidence="4">The sequence shown here is derived from an EMBL/GenBank/DDBJ whole genome shotgun (WGS) entry which is preliminary data.</text>
</comment>
<comment type="similarity">
    <text evidence="1">Belongs to the NAD(P)H dehydrogenase (quinone) family.</text>
</comment>
<dbReference type="GO" id="GO:0005829">
    <property type="term" value="C:cytosol"/>
    <property type="evidence" value="ECO:0007669"/>
    <property type="project" value="TreeGrafter"/>
</dbReference>
<organism evidence="4 5">
    <name type="scientific">Chelatococcus caeni</name>
    <dbReference type="NCBI Taxonomy" id="1348468"/>
    <lineage>
        <taxon>Bacteria</taxon>
        <taxon>Pseudomonadati</taxon>
        <taxon>Pseudomonadota</taxon>
        <taxon>Alphaproteobacteria</taxon>
        <taxon>Hyphomicrobiales</taxon>
        <taxon>Chelatococcaceae</taxon>
        <taxon>Chelatococcus</taxon>
    </lineage>
</organism>
<dbReference type="Pfam" id="PF02525">
    <property type="entry name" value="Flavodoxin_2"/>
    <property type="match status" value="1"/>
</dbReference>
<proteinExistence type="inferred from homology"/>
<dbReference type="GO" id="GO:0003955">
    <property type="term" value="F:NAD(P)H dehydrogenase (quinone) activity"/>
    <property type="evidence" value="ECO:0007669"/>
    <property type="project" value="TreeGrafter"/>
</dbReference>
<dbReference type="PANTHER" id="PTHR10204">
    <property type="entry name" value="NAD P H OXIDOREDUCTASE-RELATED"/>
    <property type="match status" value="1"/>
</dbReference>
<dbReference type="PANTHER" id="PTHR10204:SF34">
    <property type="entry name" value="NAD(P)H DEHYDROGENASE [QUINONE] 1 ISOFORM 1"/>
    <property type="match status" value="1"/>
</dbReference>
<reference evidence="4 5" key="1">
    <citation type="submission" date="2020-08" db="EMBL/GenBank/DDBJ databases">
        <title>Genomic Encyclopedia of Type Strains, Phase IV (KMG-IV): sequencing the most valuable type-strain genomes for metagenomic binning, comparative biology and taxonomic classification.</title>
        <authorList>
            <person name="Goeker M."/>
        </authorList>
    </citation>
    <scope>NUCLEOTIDE SEQUENCE [LARGE SCALE GENOMIC DNA]</scope>
    <source>
        <strain evidence="4 5">DSM 103737</strain>
    </source>
</reference>
<feature type="domain" description="Flavodoxin-like fold" evidence="3">
    <location>
        <begin position="3"/>
        <end position="178"/>
    </location>
</feature>
<dbReference type="Gene3D" id="3.40.50.360">
    <property type="match status" value="1"/>
</dbReference>